<dbReference type="InterPro" id="IPR011545">
    <property type="entry name" value="DEAD/DEAH_box_helicase_dom"/>
</dbReference>
<dbReference type="Gene3D" id="3.40.50.300">
    <property type="entry name" value="P-loop containing nucleotide triphosphate hydrolases"/>
    <property type="match status" value="2"/>
</dbReference>
<evidence type="ECO:0000256" key="3">
    <source>
        <dbReference type="ARBA" id="ARBA00022840"/>
    </source>
</evidence>
<feature type="domain" description="Helicase ATP-binding" evidence="7">
    <location>
        <begin position="205"/>
        <end position="448"/>
    </location>
</feature>
<evidence type="ECO:0000313" key="9">
    <source>
        <dbReference type="EMBL" id="KOO25664.1"/>
    </source>
</evidence>
<evidence type="ECO:0000256" key="2">
    <source>
        <dbReference type="ARBA" id="ARBA00022801"/>
    </source>
</evidence>
<keyword evidence="2 5" id="KW-0378">Hydrolase</keyword>
<feature type="signal peptide" evidence="6">
    <location>
        <begin position="1"/>
        <end position="20"/>
    </location>
</feature>
<keyword evidence="5" id="KW-0347">Helicase</keyword>
<dbReference type="InterPro" id="IPR027417">
    <property type="entry name" value="P-loop_NTPase"/>
</dbReference>
<comment type="domain">
    <text evidence="5">The Q motif is unique to and characteristic of the DEAD box family of RNA helicases and controls ATP binding and hydrolysis.</text>
</comment>
<evidence type="ECO:0000256" key="4">
    <source>
        <dbReference type="ARBA" id="ARBA00022884"/>
    </source>
</evidence>
<evidence type="ECO:0000256" key="6">
    <source>
        <dbReference type="SAM" id="SignalP"/>
    </source>
</evidence>
<dbReference type="Pfam" id="PF00270">
    <property type="entry name" value="DEAD"/>
    <property type="match status" value="1"/>
</dbReference>
<keyword evidence="3 5" id="KW-0067">ATP-binding</keyword>
<comment type="caution">
    <text evidence="9">The sequence shown here is derived from an EMBL/GenBank/DDBJ whole genome shotgun (WGS) entry which is preliminary data.</text>
</comment>
<keyword evidence="10" id="KW-1185">Reference proteome</keyword>
<comment type="function">
    <text evidence="5">RNA helicase.</text>
</comment>
<dbReference type="Proteomes" id="UP000037460">
    <property type="component" value="Unassembled WGS sequence"/>
</dbReference>
<dbReference type="InterPro" id="IPR001650">
    <property type="entry name" value="Helicase_C-like"/>
</dbReference>
<comment type="catalytic activity">
    <reaction evidence="5">
        <text>ATP + H2O = ADP + phosphate + H(+)</text>
        <dbReference type="Rhea" id="RHEA:13065"/>
        <dbReference type="ChEBI" id="CHEBI:15377"/>
        <dbReference type="ChEBI" id="CHEBI:15378"/>
        <dbReference type="ChEBI" id="CHEBI:30616"/>
        <dbReference type="ChEBI" id="CHEBI:43474"/>
        <dbReference type="ChEBI" id="CHEBI:456216"/>
        <dbReference type="EC" id="3.6.4.13"/>
    </reaction>
</comment>
<dbReference type="PANTHER" id="PTHR24031">
    <property type="entry name" value="RNA HELICASE"/>
    <property type="match status" value="1"/>
</dbReference>
<dbReference type="EMBL" id="JWZX01002945">
    <property type="protein sequence ID" value="KOO25664.1"/>
    <property type="molecule type" value="Genomic_DNA"/>
</dbReference>
<dbReference type="EC" id="3.6.4.13" evidence="5"/>
<dbReference type="AlphaFoldDB" id="A0A0M0JGF7"/>
<protein>
    <recommendedName>
        <fullName evidence="5">ATP-dependent RNA helicase</fullName>
        <ecNumber evidence="5">3.6.4.13</ecNumber>
    </recommendedName>
</protein>
<comment type="similarity">
    <text evidence="5">Belongs to the DEAD box helicase family.</text>
</comment>
<reference evidence="10" key="1">
    <citation type="journal article" date="2015" name="PLoS Genet.">
        <title>Genome Sequence and Transcriptome Analyses of Chrysochromulina tobin: Metabolic Tools for Enhanced Algal Fitness in the Prominent Order Prymnesiales (Haptophyceae).</title>
        <authorList>
            <person name="Hovde B.T."/>
            <person name="Deodato C.R."/>
            <person name="Hunsperger H.M."/>
            <person name="Ryken S.A."/>
            <person name="Yost W."/>
            <person name="Jha R.K."/>
            <person name="Patterson J."/>
            <person name="Monnat R.J. Jr."/>
            <person name="Barlow S.B."/>
            <person name="Starkenburg S.R."/>
            <person name="Cattolico R.A."/>
        </authorList>
    </citation>
    <scope>NUCLEOTIDE SEQUENCE</scope>
    <source>
        <strain evidence="10">CCMP291</strain>
    </source>
</reference>
<dbReference type="PROSITE" id="PS51192">
    <property type="entry name" value="HELICASE_ATP_BIND_1"/>
    <property type="match status" value="1"/>
</dbReference>
<dbReference type="PROSITE" id="PS51194">
    <property type="entry name" value="HELICASE_CTER"/>
    <property type="match status" value="1"/>
</dbReference>
<name>A0A0M0JGF7_9EUKA</name>
<feature type="chain" id="PRO_5005601870" description="ATP-dependent RNA helicase" evidence="6">
    <location>
        <begin position="21"/>
        <end position="726"/>
    </location>
</feature>
<evidence type="ECO:0000313" key="10">
    <source>
        <dbReference type="Proteomes" id="UP000037460"/>
    </source>
</evidence>
<feature type="domain" description="Helicase C-terminal" evidence="8">
    <location>
        <begin position="534"/>
        <end position="703"/>
    </location>
</feature>
<organism evidence="9 10">
    <name type="scientific">Chrysochromulina tobinii</name>
    <dbReference type="NCBI Taxonomy" id="1460289"/>
    <lineage>
        <taxon>Eukaryota</taxon>
        <taxon>Haptista</taxon>
        <taxon>Haptophyta</taxon>
        <taxon>Prymnesiophyceae</taxon>
        <taxon>Prymnesiales</taxon>
        <taxon>Chrysochromulinaceae</taxon>
        <taxon>Chrysochromulina</taxon>
    </lineage>
</organism>
<keyword evidence="1 5" id="KW-0547">Nucleotide-binding</keyword>
<evidence type="ECO:0000259" key="7">
    <source>
        <dbReference type="PROSITE" id="PS51192"/>
    </source>
</evidence>
<keyword evidence="4 5" id="KW-0694">RNA-binding</keyword>
<accession>A0A0M0JGF7</accession>
<evidence type="ECO:0000256" key="1">
    <source>
        <dbReference type="ARBA" id="ARBA00022741"/>
    </source>
</evidence>
<dbReference type="GO" id="GO:0005524">
    <property type="term" value="F:ATP binding"/>
    <property type="evidence" value="ECO:0007669"/>
    <property type="project" value="UniProtKB-UniRule"/>
</dbReference>
<gene>
    <name evidence="9" type="ORF">Ctob_008468</name>
</gene>
<keyword evidence="6" id="KW-0732">Signal</keyword>
<dbReference type="SUPFAM" id="SSF52540">
    <property type="entry name" value="P-loop containing nucleoside triphosphate hydrolases"/>
    <property type="match status" value="1"/>
</dbReference>
<dbReference type="GO" id="GO:0003724">
    <property type="term" value="F:RNA helicase activity"/>
    <property type="evidence" value="ECO:0007669"/>
    <property type="project" value="UniProtKB-EC"/>
</dbReference>
<evidence type="ECO:0000256" key="5">
    <source>
        <dbReference type="RuleBase" id="RU365068"/>
    </source>
</evidence>
<dbReference type="OrthoDB" id="10256233at2759"/>
<dbReference type="InterPro" id="IPR014001">
    <property type="entry name" value="Helicase_ATP-bd"/>
</dbReference>
<sequence>MIVPLFIATAVVFVLPNALPRFPSRCVAPVANANFDVNNAVTRLNAAVDREDYAAAKAIKEEIDAARKASAFKDGGEEAAALTWEFAPSWLRSRLEDLGFRYPTPVQAAALKFWNADAVKSDAESSSVGENEGTSAEEPASLAEPLMEPMQPALEVIVPAGLVAGDILAVETEDGTQFNVMVPEGCGAGDALLIDLPSNGNGASPQPPAIQRDAVISAPTGSGKTLAFAVPLLCELGDELERRSLEAVSAVSVLLEAPAGSDISPTDTMEALSPSLQTPAGRGDGRKAALTLPPRGSPLGLVITPTGSLAEQAARQIFGLVGGYARESRTYKPGAKDSIVRYGGPKAVRVAVLTTAEDGLAAAAAAAENGGVLRDSEVLIVSAEALETVRDALDTSALRMACVDEADACECAVLGALPAPVRRVLIGATVGEAVAKAVEAGWIERPILLGSGAARAWTQNDLAQALCPPGLTHRFSIAPMSDGENAVQLQLLALARLLRKDLRDWEALGAAAVAMPMPAFATSQGLGSDAPSAAIDVSEVRTRPRAVVFTKDASEALKAGAALRDALWGEQAVVTRAGASPESGAAAFKSVRSNRDKMDFESVISSGGASVLIVPMSEGRGLDFPNVTHVYCLSLGLRPEQANEYAHMAGRAGRVGQAGRGVVTSVINADPDWVSVLSNLNTIVQGSLGRSLEAVAVPSTSEDTDKRRALDDLILLTKDDVTNESK</sequence>
<proteinExistence type="inferred from homology"/>
<evidence type="ECO:0000259" key="8">
    <source>
        <dbReference type="PROSITE" id="PS51194"/>
    </source>
</evidence>
<dbReference type="GO" id="GO:0003723">
    <property type="term" value="F:RNA binding"/>
    <property type="evidence" value="ECO:0007669"/>
    <property type="project" value="UniProtKB-UniRule"/>
</dbReference>
<dbReference type="SMART" id="SM00487">
    <property type="entry name" value="DEXDc"/>
    <property type="match status" value="1"/>
</dbReference>
<dbReference type="GO" id="GO:0016787">
    <property type="term" value="F:hydrolase activity"/>
    <property type="evidence" value="ECO:0007669"/>
    <property type="project" value="UniProtKB-KW"/>
</dbReference>